<sequence length="393" mass="43246">MVKLAYDASGQPVKVPALEAIALTRPEFFSGPRIWGETLAPALQAREADRRTTVKKAWRKTIIAGLLPMLLLLVLSVPYPFLFGGWPIVLFFGSGISVVLVAGLDWLKVYHMKATTKELVLGAACQCFDFTYETLSPDVSRITDLKSFVAVGRAYQKKYGTPGAKTAKKRKRGAQTRVTTPFGSASFGSSNASGPDCPTPAYDILESASLLPGHDSRAFEDLIKGTRAGADFALVECRLETSGDNGGTVFQGLLFHVQYPERFLGRTLLARSRWWKRGKASKDLNKVRLISAELDKAFTVYSNDQVEARILLTPDRLERLIALERHFSGGKLRGVFEDGHMTLALEAPNQFEAGSIFKPLVDPARFATALIELGLVCDVIDGFLTRDWVQDKL</sequence>
<accession>A0A059G4K8</accession>
<evidence type="ECO:0000256" key="1">
    <source>
        <dbReference type="SAM" id="MobiDB-lite"/>
    </source>
</evidence>
<evidence type="ECO:0000313" key="4">
    <source>
        <dbReference type="Proteomes" id="UP000024942"/>
    </source>
</evidence>
<dbReference type="eggNOG" id="COG0457">
    <property type="taxonomic scope" value="Bacteria"/>
</dbReference>
<dbReference type="OrthoDB" id="4960523at2"/>
<keyword evidence="2" id="KW-0812">Transmembrane</keyword>
<dbReference type="PATRIC" id="fig|1280953.3.peg.2850"/>
<dbReference type="RefSeq" id="WP_051624910.1">
    <property type="nucleotide sequence ID" value="NZ_ARYL01000023.1"/>
</dbReference>
<evidence type="ECO:0000313" key="3">
    <source>
        <dbReference type="EMBL" id="KDA01674.1"/>
    </source>
</evidence>
<dbReference type="EMBL" id="ARYL01000023">
    <property type="protein sequence ID" value="KDA01674.1"/>
    <property type="molecule type" value="Genomic_DNA"/>
</dbReference>
<dbReference type="STRING" id="1280953.HOC_14183"/>
<feature type="compositionally biased region" description="Low complexity" evidence="1">
    <location>
        <begin position="182"/>
        <end position="194"/>
    </location>
</feature>
<keyword evidence="2" id="KW-0472">Membrane</keyword>
<comment type="caution">
    <text evidence="3">The sequence shown here is derived from an EMBL/GenBank/DDBJ whole genome shotgun (WGS) entry which is preliminary data.</text>
</comment>
<organism evidence="3 4">
    <name type="scientific">Hyphomonas oceanitis SCH89</name>
    <dbReference type="NCBI Taxonomy" id="1280953"/>
    <lineage>
        <taxon>Bacteria</taxon>
        <taxon>Pseudomonadati</taxon>
        <taxon>Pseudomonadota</taxon>
        <taxon>Alphaproteobacteria</taxon>
        <taxon>Hyphomonadales</taxon>
        <taxon>Hyphomonadaceae</taxon>
        <taxon>Hyphomonas</taxon>
    </lineage>
</organism>
<dbReference type="InterPro" id="IPR021484">
    <property type="entry name" value="DUF3137"/>
</dbReference>
<name>A0A059G4K8_9PROT</name>
<feature type="transmembrane region" description="Helical" evidence="2">
    <location>
        <begin position="61"/>
        <end position="82"/>
    </location>
</feature>
<dbReference type="AlphaFoldDB" id="A0A059G4K8"/>
<feature type="transmembrane region" description="Helical" evidence="2">
    <location>
        <begin position="88"/>
        <end position="107"/>
    </location>
</feature>
<gene>
    <name evidence="3" type="ORF">HOC_14183</name>
</gene>
<keyword evidence="2" id="KW-1133">Transmembrane helix</keyword>
<reference evidence="3 4" key="1">
    <citation type="journal article" date="2014" name="Antonie Van Leeuwenhoek">
        <title>Hyphomonas beringensis sp. nov. and Hyphomonas chukchiensis sp. nov., isolated from surface seawater of the Bering Sea and Chukchi Sea.</title>
        <authorList>
            <person name="Li C."/>
            <person name="Lai Q."/>
            <person name="Li G."/>
            <person name="Dong C."/>
            <person name="Wang J."/>
            <person name="Liao Y."/>
            <person name="Shao Z."/>
        </authorList>
    </citation>
    <scope>NUCLEOTIDE SEQUENCE [LARGE SCALE GENOMIC DNA]</scope>
    <source>
        <strain evidence="3 4">SCH89</strain>
    </source>
</reference>
<protein>
    <recommendedName>
        <fullName evidence="5">Galanin</fullName>
    </recommendedName>
</protein>
<evidence type="ECO:0000256" key="2">
    <source>
        <dbReference type="SAM" id="Phobius"/>
    </source>
</evidence>
<dbReference type="Pfam" id="PF11335">
    <property type="entry name" value="DUF3137"/>
    <property type="match status" value="1"/>
</dbReference>
<proteinExistence type="predicted"/>
<evidence type="ECO:0008006" key="5">
    <source>
        <dbReference type="Google" id="ProtNLM"/>
    </source>
</evidence>
<keyword evidence="4" id="KW-1185">Reference proteome</keyword>
<dbReference type="Proteomes" id="UP000024942">
    <property type="component" value="Unassembled WGS sequence"/>
</dbReference>
<feature type="region of interest" description="Disordered" evidence="1">
    <location>
        <begin position="161"/>
        <end position="194"/>
    </location>
</feature>